<dbReference type="AlphaFoldDB" id="A0A133ZBW0"/>
<dbReference type="PANTHER" id="PTHR30344">
    <property type="entry name" value="6-PHOSPHOGLUCONOLACTONASE-RELATED"/>
    <property type="match status" value="1"/>
</dbReference>
<dbReference type="InterPro" id="IPR019405">
    <property type="entry name" value="Lactonase_7-beta_prop"/>
</dbReference>
<comment type="caution">
    <text evidence="2">The sequence shown here is derived from an EMBL/GenBank/DDBJ whole genome shotgun (WGS) entry which is preliminary data.</text>
</comment>
<dbReference type="OrthoDB" id="9790815at2"/>
<dbReference type="Gene3D" id="2.130.10.10">
    <property type="entry name" value="YVTN repeat-like/Quinoprotein amine dehydrogenase"/>
    <property type="match status" value="1"/>
</dbReference>
<dbReference type="PATRIC" id="fig|467210.3.peg.2823"/>
<dbReference type="SUPFAM" id="SSF51004">
    <property type="entry name" value="C-terminal (heme d1) domain of cytochrome cd1-nitrite reductase"/>
    <property type="match status" value="1"/>
</dbReference>
<dbReference type="GO" id="GO:0017057">
    <property type="term" value="F:6-phosphogluconolactonase activity"/>
    <property type="evidence" value="ECO:0007669"/>
    <property type="project" value="TreeGrafter"/>
</dbReference>
<evidence type="ECO:0000313" key="3">
    <source>
        <dbReference type="Proteomes" id="UP000070394"/>
    </source>
</evidence>
<organism evidence="2 3">
    <name type="scientific">Lachnoanaerobaculum saburreum</name>
    <dbReference type="NCBI Taxonomy" id="467210"/>
    <lineage>
        <taxon>Bacteria</taxon>
        <taxon>Bacillati</taxon>
        <taxon>Bacillota</taxon>
        <taxon>Clostridia</taxon>
        <taxon>Lachnospirales</taxon>
        <taxon>Lachnospiraceae</taxon>
        <taxon>Lachnoanaerobaculum</taxon>
    </lineage>
</organism>
<dbReference type="Pfam" id="PF10282">
    <property type="entry name" value="Lactonase"/>
    <property type="match status" value="1"/>
</dbReference>
<keyword evidence="3" id="KW-1185">Reference proteome</keyword>
<dbReference type="InterPro" id="IPR015943">
    <property type="entry name" value="WD40/YVTN_repeat-like_dom_sf"/>
</dbReference>
<dbReference type="PANTHER" id="PTHR30344:SF1">
    <property type="entry name" value="6-PHOSPHOGLUCONOLACTONASE"/>
    <property type="match status" value="1"/>
</dbReference>
<dbReference type="GO" id="GO:0005829">
    <property type="term" value="C:cytosol"/>
    <property type="evidence" value="ECO:0007669"/>
    <property type="project" value="TreeGrafter"/>
</dbReference>
<accession>A0A133ZBW0</accession>
<sequence length="354" mass="39146">MAMSGKYVAYVGSYSYTGKAKGITIYDVNPDKGCFVKKGEVDVDNSSYVIKSRNQKVLYSIADEGIVSFNILPDGGLERLNSVKINGMRGCHLSTDVDDKYIFVSGYHDGKITVLRLHEDGSVGEIVDEVYHKGLGSIAERNFRPHVSCTRTTPDGHFVMAADLGIDQVKIYHFDDKDETLNLVDMISCKINSAPRFFEFSKDGKYLYLMYEMKNVIDVFSYEAKPGCRVPSIEKIQTVPTTGSSKSSELTAATALSFTADDKFIFVSNAGDESVCLYERDADTGLLKEKMCLPISGEYPKDIAVFADNKHIASINHESGTITFFKIDYKTGLIVMCANSVKVNQPNCCVIVEV</sequence>
<evidence type="ECO:0008006" key="4">
    <source>
        <dbReference type="Google" id="ProtNLM"/>
    </source>
</evidence>
<protein>
    <recommendedName>
        <fullName evidence="4">6-phosphogluconolactonase</fullName>
    </recommendedName>
</protein>
<gene>
    <name evidence="2" type="ORF">HMPREF1866_02846</name>
</gene>
<evidence type="ECO:0000313" key="2">
    <source>
        <dbReference type="EMBL" id="KXB52928.1"/>
    </source>
</evidence>
<dbReference type="Proteomes" id="UP000070394">
    <property type="component" value="Unassembled WGS sequence"/>
</dbReference>
<dbReference type="STRING" id="467210.HMPREF1866_02846"/>
<dbReference type="EMBL" id="LSDA01000145">
    <property type="protein sequence ID" value="KXB52928.1"/>
    <property type="molecule type" value="Genomic_DNA"/>
</dbReference>
<comment type="similarity">
    <text evidence="1">Belongs to the cycloisomerase 2 family.</text>
</comment>
<reference evidence="3" key="1">
    <citation type="submission" date="2016-01" db="EMBL/GenBank/DDBJ databases">
        <authorList>
            <person name="Mitreva M."/>
            <person name="Pepin K.H."/>
            <person name="Mihindukulasuriya K.A."/>
            <person name="Fulton R."/>
            <person name="Fronick C."/>
            <person name="O'Laughlin M."/>
            <person name="Miner T."/>
            <person name="Herter B."/>
            <person name="Rosa B.A."/>
            <person name="Cordes M."/>
            <person name="Tomlinson C."/>
            <person name="Wollam A."/>
            <person name="Palsikar V.B."/>
            <person name="Mardis E.R."/>
            <person name="Wilson R.K."/>
        </authorList>
    </citation>
    <scope>NUCLEOTIDE SEQUENCE [LARGE SCALE GENOMIC DNA]</scope>
    <source>
        <strain evidence="3">DNF00896</strain>
    </source>
</reference>
<dbReference type="InterPro" id="IPR050282">
    <property type="entry name" value="Cycloisomerase_2"/>
</dbReference>
<dbReference type="InterPro" id="IPR011048">
    <property type="entry name" value="Haem_d1_sf"/>
</dbReference>
<evidence type="ECO:0000256" key="1">
    <source>
        <dbReference type="ARBA" id="ARBA00005564"/>
    </source>
</evidence>
<proteinExistence type="inferred from homology"/>
<name>A0A133ZBW0_9FIRM</name>